<dbReference type="Pfam" id="PF08352">
    <property type="entry name" value="oligo_HPY"/>
    <property type="match status" value="1"/>
</dbReference>
<keyword evidence="7" id="KW-0472">Membrane</keyword>
<evidence type="ECO:0000256" key="9">
    <source>
        <dbReference type="ARBA" id="ARBA00047356"/>
    </source>
</evidence>
<proteinExistence type="inferred from homology"/>
<evidence type="ECO:0000256" key="1">
    <source>
        <dbReference type="ARBA" id="ARBA00004417"/>
    </source>
</evidence>
<dbReference type="SMART" id="SM00382">
    <property type="entry name" value="AAA"/>
    <property type="match status" value="1"/>
</dbReference>
<evidence type="ECO:0000313" key="12">
    <source>
        <dbReference type="Proteomes" id="UP000297475"/>
    </source>
</evidence>
<dbReference type="PROSITE" id="PS50893">
    <property type="entry name" value="ABC_TRANSPORTER_2"/>
    <property type="match status" value="1"/>
</dbReference>
<reference evidence="11 12" key="1">
    <citation type="submission" date="2019-04" db="EMBL/GenBank/DDBJ databases">
        <title>Natronospirillum operosus gen. nov., sp. nov., a haloalkaliphilic satellite isolated from decaying biomass of laboratory culture of cyanobacterium Geitlerinema sp. and proposal of Natronospirillaceae fam. nov. and Saccharospirillaceae fam. nov.</title>
        <authorList>
            <person name="Kevbrin V."/>
            <person name="Boltyanskaya Y."/>
            <person name="Koziaeva V."/>
            <person name="Grouzdev D.S."/>
            <person name="Park M."/>
            <person name="Cho J."/>
        </authorList>
    </citation>
    <scope>NUCLEOTIDE SEQUENCE [LARGE SCALE GENOMIC DNA]</scope>
    <source>
        <strain evidence="11 12">G-116</strain>
    </source>
</reference>
<dbReference type="GO" id="GO:0005524">
    <property type="term" value="F:ATP binding"/>
    <property type="evidence" value="ECO:0007669"/>
    <property type="project" value="UniProtKB-KW"/>
</dbReference>
<dbReference type="EC" id="7.4.2.9" evidence="8"/>
<organism evidence="11 12">
    <name type="scientific">Natronospirillum operosum</name>
    <dbReference type="NCBI Taxonomy" id="2759953"/>
    <lineage>
        <taxon>Bacteria</taxon>
        <taxon>Pseudomonadati</taxon>
        <taxon>Pseudomonadota</taxon>
        <taxon>Gammaproteobacteria</taxon>
        <taxon>Oceanospirillales</taxon>
        <taxon>Natronospirillaceae</taxon>
        <taxon>Natronospirillum</taxon>
    </lineage>
</organism>
<dbReference type="RefSeq" id="WP_135480649.1">
    <property type="nucleotide sequence ID" value="NZ_SRMF01000001.1"/>
</dbReference>
<dbReference type="CDD" id="cd03257">
    <property type="entry name" value="ABC_NikE_OppD_transporters"/>
    <property type="match status" value="1"/>
</dbReference>
<keyword evidence="5" id="KW-0547">Nucleotide-binding</keyword>
<dbReference type="EMBL" id="SRMF01000001">
    <property type="protein sequence ID" value="TGG95185.1"/>
    <property type="molecule type" value="Genomic_DNA"/>
</dbReference>
<dbReference type="GO" id="GO:0015833">
    <property type="term" value="P:peptide transport"/>
    <property type="evidence" value="ECO:0007669"/>
    <property type="project" value="InterPro"/>
</dbReference>
<keyword evidence="12" id="KW-1185">Reference proteome</keyword>
<keyword evidence="3" id="KW-0813">Transport</keyword>
<comment type="catalytic activity">
    <reaction evidence="9">
        <text>a dipeptide(out) + ATP + H2O = a dipeptide(in) + ADP + phosphate + H(+)</text>
        <dbReference type="Rhea" id="RHEA:23120"/>
        <dbReference type="ChEBI" id="CHEBI:15377"/>
        <dbReference type="ChEBI" id="CHEBI:15378"/>
        <dbReference type="ChEBI" id="CHEBI:30616"/>
        <dbReference type="ChEBI" id="CHEBI:43474"/>
        <dbReference type="ChEBI" id="CHEBI:90799"/>
        <dbReference type="ChEBI" id="CHEBI:456216"/>
        <dbReference type="EC" id="7.4.2.9"/>
    </reaction>
</comment>
<dbReference type="PANTHER" id="PTHR43297">
    <property type="entry name" value="OLIGOPEPTIDE TRANSPORT ATP-BINDING PROTEIN APPD"/>
    <property type="match status" value="1"/>
</dbReference>
<evidence type="ECO:0000256" key="4">
    <source>
        <dbReference type="ARBA" id="ARBA00022475"/>
    </source>
</evidence>
<comment type="caution">
    <text evidence="11">The sequence shown here is derived from an EMBL/GenBank/DDBJ whole genome shotgun (WGS) entry which is preliminary data.</text>
</comment>
<dbReference type="PROSITE" id="PS00211">
    <property type="entry name" value="ABC_TRANSPORTER_1"/>
    <property type="match status" value="1"/>
</dbReference>
<evidence type="ECO:0000256" key="6">
    <source>
        <dbReference type="ARBA" id="ARBA00022840"/>
    </source>
</evidence>
<dbReference type="GO" id="GO:0016887">
    <property type="term" value="F:ATP hydrolysis activity"/>
    <property type="evidence" value="ECO:0007669"/>
    <property type="project" value="InterPro"/>
</dbReference>
<comment type="subcellular location">
    <subcellularLocation>
        <location evidence="1">Cell inner membrane</location>
        <topology evidence="1">Peripheral membrane protein</topology>
    </subcellularLocation>
</comment>
<dbReference type="InterPro" id="IPR017871">
    <property type="entry name" value="ABC_transporter-like_CS"/>
</dbReference>
<dbReference type="InterPro" id="IPR013563">
    <property type="entry name" value="Oligopep_ABC_C"/>
</dbReference>
<dbReference type="AlphaFoldDB" id="A0A4Z0WJ34"/>
<dbReference type="NCBIfam" id="TIGR01727">
    <property type="entry name" value="oligo_HPY"/>
    <property type="match status" value="1"/>
</dbReference>
<dbReference type="Proteomes" id="UP000297475">
    <property type="component" value="Unassembled WGS sequence"/>
</dbReference>
<sequence>MNAMTEARTRVTGDRVDVSAAPIMSVEGLSVGFDTPHGPVQAVDNVSWSIRKGETLGIIGESGSGKSVGLETIMGLITSPPARISGQVLLDGQDILSMPQRQRRQLRGDRMAMIFQDALAALNPSLTIGTQISEVYRIRRGASRQAALDKAVELMDQVKIPSARSRLKAYPHEFSGGMCQRVMIAMALAMDPEILIADEPTTALDVTVQRQIMDLLQEVRRERGMSLILVTHDLGVVAECADRAVVMYSGRMAETATMRDLFRTPSHPYTRALLQAMPRVDARLERLQAIPGTPPTLSHIPSGCAFRPRCTFAQPRCAEEKPELRMLAAEHSAACHFAEAIREETSHD</sequence>
<name>A0A4Z0WJ34_9GAMM</name>
<dbReference type="GO" id="GO:0005886">
    <property type="term" value="C:plasma membrane"/>
    <property type="evidence" value="ECO:0007669"/>
    <property type="project" value="UniProtKB-SubCell"/>
</dbReference>
<dbReference type="Gene3D" id="3.40.50.300">
    <property type="entry name" value="P-loop containing nucleotide triphosphate hydrolases"/>
    <property type="match status" value="1"/>
</dbReference>
<dbReference type="InterPro" id="IPR003439">
    <property type="entry name" value="ABC_transporter-like_ATP-bd"/>
</dbReference>
<dbReference type="OrthoDB" id="9802264at2"/>
<evidence type="ECO:0000256" key="8">
    <source>
        <dbReference type="ARBA" id="ARBA00038852"/>
    </source>
</evidence>
<dbReference type="InterPro" id="IPR027417">
    <property type="entry name" value="P-loop_NTPase"/>
</dbReference>
<accession>A0A4Z0WJ34</accession>
<dbReference type="SUPFAM" id="SSF52540">
    <property type="entry name" value="P-loop containing nucleoside triphosphate hydrolases"/>
    <property type="match status" value="1"/>
</dbReference>
<evidence type="ECO:0000313" key="11">
    <source>
        <dbReference type="EMBL" id="TGG95185.1"/>
    </source>
</evidence>
<comment type="similarity">
    <text evidence="2">Belongs to the ABC transporter superfamily.</text>
</comment>
<evidence type="ECO:0000256" key="5">
    <source>
        <dbReference type="ARBA" id="ARBA00022741"/>
    </source>
</evidence>
<gene>
    <name evidence="11" type="ORF">E4656_01835</name>
</gene>
<feature type="domain" description="ABC transporter" evidence="10">
    <location>
        <begin position="26"/>
        <end position="274"/>
    </location>
</feature>
<evidence type="ECO:0000256" key="3">
    <source>
        <dbReference type="ARBA" id="ARBA00022448"/>
    </source>
</evidence>
<dbReference type="Pfam" id="PF00005">
    <property type="entry name" value="ABC_tran"/>
    <property type="match status" value="1"/>
</dbReference>
<keyword evidence="6 11" id="KW-0067">ATP-binding</keyword>
<dbReference type="GO" id="GO:0055085">
    <property type="term" value="P:transmembrane transport"/>
    <property type="evidence" value="ECO:0007669"/>
    <property type="project" value="UniProtKB-ARBA"/>
</dbReference>
<protein>
    <recommendedName>
        <fullName evidence="8">ABC-type dipeptide transporter</fullName>
        <ecNumber evidence="8">7.4.2.9</ecNumber>
    </recommendedName>
</protein>
<evidence type="ECO:0000256" key="2">
    <source>
        <dbReference type="ARBA" id="ARBA00005417"/>
    </source>
</evidence>
<dbReference type="InterPro" id="IPR050388">
    <property type="entry name" value="ABC_Ni/Peptide_Import"/>
</dbReference>
<keyword evidence="4" id="KW-1003">Cell membrane</keyword>
<dbReference type="PANTHER" id="PTHR43297:SF2">
    <property type="entry name" value="DIPEPTIDE TRANSPORT ATP-BINDING PROTEIN DPPD"/>
    <property type="match status" value="1"/>
</dbReference>
<dbReference type="InterPro" id="IPR003593">
    <property type="entry name" value="AAA+_ATPase"/>
</dbReference>
<evidence type="ECO:0000256" key="7">
    <source>
        <dbReference type="ARBA" id="ARBA00023136"/>
    </source>
</evidence>
<dbReference type="FunFam" id="3.40.50.300:FF:000016">
    <property type="entry name" value="Oligopeptide ABC transporter ATP-binding component"/>
    <property type="match status" value="1"/>
</dbReference>
<evidence type="ECO:0000259" key="10">
    <source>
        <dbReference type="PROSITE" id="PS50893"/>
    </source>
</evidence>